<comment type="subcellular location">
    <subcellularLocation>
        <location evidence="1">Membrane</location>
        <topology evidence="1">Multi-pass membrane protein</topology>
    </subcellularLocation>
</comment>
<keyword evidence="4 6" id="KW-0472">Membrane</keyword>
<evidence type="ECO:0000313" key="9">
    <source>
        <dbReference type="Proteomes" id="UP001345013"/>
    </source>
</evidence>
<evidence type="ECO:0000256" key="2">
    <source>
        <dbReference type="ARBA" id="ARBA00022692"/>
    </source>
</evidence>
<keyword evidence="3 6" id="KW-1133">Transmembrane helix</keyword>
<dbReference type="InterPro" id="IPR020846">
    <property type="entry name" value="MFS_dom"/>
</dbReference>
<dbReference type="PANTHER" id="PTHR23502:SF151">
    <property type="entry name" value="MAJOR FACILITATOR SUPERFAMILY (MFS) PROFILE DOMAIN-CONTAINING PROTEIN"/>
    <property type="match status" value="1"/>
</dbReference>
<proteinExistence type="predicted"/>
<keyword evidence="2 6" id="KW-0812">Transmembrane</keyword>
<feature type="transmembrane region" description="Helical" evidence="6">
    <location>
        <begin position="497"/>
        <end position="518"/>
    </location>
</feature>
<protein>
    <recommendedName>
        <fullName evidence="7">Major facilitator superfamily (MFS) profile domain-containing protein</fullName>
    </recommendedName>
</protein>
<sequence length="554" mass="59650">MSEAQIKEDKTSASTTTPATVLEQASDTVEPYSAFSATKRQAITLLLSVAALVSPLTATIYLPLLPPLAAHFSTSIQAINLTITLYIIFQALAPLLLSTHSDTLGRRPIYLATFALYTIASLGLALNRSSYAALLILRAVQSLGASAVLSICYGTVADVSPSSSRGRILGPMMASSNLGTAIGPVLGGWITYSSGSVWWAFWGLVIFGAAMFALLVSFMPETARNVVGNGSISDRGWNRPLVELLTSRCGARQSTHHGDNRDAVSGQRELAGPTRKFHFASPFISVRMMFHPDTALILWIVGCFYALWYTVQASIPLTFRAEPYRFNELQIGLAYLPGALGVVLCMYLTGKAMDHNYRVLAARQRGSDYGAGNSNGTDTERATHQHQQNKDIPIDEFPIERARSRFTPPLLLLSLIATVGYGWALHTRAHAAVGLVLQFLMGFLATWILNMFNALLVDGFPEAPAAAATAGNLVRCGFSAGAVAALQPLTQKIGQGWFFTLVGILSGAAGLVATCVLNEKGMGWRRKRSERRKNRDEKGEWTGRDDGGGGGGDR</sequence>
<accession>A0ABR0KQ71</accession>
<dbReference type="SUPFAM" id="SSF103473">
    <property type="entry name" value="MFS general substrate transporter"/>
    <property type="match status" value="1"/>
</dbReference>
<gene>
    <name evidence="8" type="ORF">LTR24_000130</name>
</gene>
<feature type="transmembrane region" description="Helical" evidence="6">
    <location>
        <begin position="168"/>
        <end position="190"/>
    </location>
</feature>
<evidence type="ECO:0000259" key="7">
    <source>
        <dbReference type="PROSITE" id="PS50850"/>
    </source>
</evidence>
<feature type="transmembrane region" description="Helical" evidence="6">
    <location>
        <begin position="132"/>
        <end position="156"/>
    </location>
</feature>
<comment type="caution">
    <text evidence="8">The sequence shown here is derived from an EMBL/GenBank/DDBJ whole genome shotgun (WGS) entry which is preliminary data.</text>
</comment>
<dbReference type="Gene3D" id="1.20.1250.20">
    <property type="entry name" value="MFS general substrate transporter like domains"/>
    <property type="match status" value="1"/>
</dbReference>
<evidence type="ECO:0000313" key="8">
    <source>
        <dbReference type="EMBL" id="KAK5102571.1"/>
    </source>
</evidence>
<keyword evidence="9" id="KW-1185">Reference proteome</keyword>
<evidence type="ECO:0000256" key="4">
    <source>
        <dbReference type="ARBA" id="ARBA00023136"/>
    </source>
</evidence>
<dbReference type="PANTHER" id="PTHR23502">
    <property type="entry name" value="MAJOR FACILITATOR SUPERFAMILY"/>
    <property type="match status" value="1"/>
</dbReference>
<feature type="region of interest" description="Disordered" evidence="5">
    <location>
        <begin position="368"/>
        <end position="387"/>
    </location>
</feature>
<evidence type="ECO:0000256" key="6">
    <source>
        <dbReference type="SAM" id="Phobius"/>
    </source>
</evidence>
<name>A0ABR0KQ71_9EURO</name>
<dbReference type="InterPro" id="IPR036259">
    <property type="entry name" value="MFS_trans_sf"/>
</dbReference>
<feature type="transmembrane region" description="Helical" evidence="6">
    <location>
        <begin position="42"/>
        <end position="64"/>
    </location>
</feature>
<dbReference type="InterPro" id="IPR011701">
    <property type="entry name" value="MFS"/>
</dbReference>
<feature type="transmembrane region" description="Helical" evidence="6">
    <location>
        <begin position="109"/>
        <end position="126"/>
    </location>
</feature>
<feature type="transmembrane region" description="Helical" evidence="6">
    <location>
        <begin position="294"/>
        <end position="311"/>
    </location>
</feature>
<organism evidence="8 9">
    <name type="scientific">Lithohypha guttulata</name>
    <dbReference type="NCBI Taxonomy" id="1690604"/>
    <lineage>
        <taxon>Eukaryota</taxon>
        <taxon>Fungi</taxon>
        <taxon>Dikarya</taxon>
        <taxon>Ascomycota</taxon>
        <taxon>Pezizomycotina</taxon>
        <taxon>Eurotiomycetes</taxon>
        <taxon>Chaetothyriomycetidae</taxon>
        <taxon>Chaetothyriales</taxon>
        <taxon>Trichomeriaceae</taxon>
        <taxon>Lithohypha</taxon>
    </lineage>
</organism>
<reference evidence="8 9" key="1">
    <citation type="submission" date="2023-08" db="EMBL/GenBank/DDBJ databases">
        <title>Black Yeasts Isolated from many extreme environments.</title>
        <authorList>
            <person name="Coleine C."/>
            <person name="Stajich J.E."/>
            <person name="Selbmann L."/>
        </authorList>
    </citation>
    <scope>NUCLEOTIDE SEQUENCE [LARGE SCALE GENOMIC DNA]</scope>
    <source>
        <strain evidence="8 9">CCFEE 5885</strain>
    </source>
</reference>
<feature type="region of interest" description="Disordered" evidence="5">
    <location>
        <begin position="526"/>
        <end position="554"/>
    </location>
</feature>
<feature type="transmembrane region" description="Helical" evidence="6">
    <location>
        <begin position="76"/>
        <end position="97"/>
    </location>
</feature>
<feature type="transmembrane region" description="Helical" evidence="6">
    <location>
        <begin position="331"/>
        <end position="350"/>
    </location>
</feature>
<feature type="domain" description="Major facilitator superfamily (MFS) profile" evidence="7">
    <location>
        <begin position="43"/>
        <end position="521"/>
    </location>
</feature>
<evidence type="ECO:0000256" key="3">
    <source>
        <dbReference type="ARBA" id="ARBA00022989"/>
    </source>
</evidence>
<dbReference type="EMBL" id="JAVRRG010000001">
    <property type="protein sequence ID" value="KAK5102571.1"/>
    <property type="molecule type" value="Genomic_DNA"/>
</dbReference>
<feature type="transmembrane region" description="Helical" evidence="6">
    <location>
        <begin position="464"/>
        <end position="485"/>
    </location>
</feature>
<feature type="transmembrane region" description="Helical" evidence="6">
    <location>
        <begin position="196"/>
        <end position="216"/>
    </location>
</feature>
<feature type="transmembrane region" description="Helical" evidence="6">
    <location>
        <begin position="431"/>
        <end position="452"/>
    </location>
</feature>
<dbReference type="PROSITE" id="PS50850">
    <property type="entry name" value="MFS"/>
    <property type="match status" value="1"/>
</dbReference>
<evidence type="ECO:0000256" key="5">
    <source>
        <dbReference type="SAM" id="MobiDB-lite"/>
    </source>
</evidence>
<dbReference type="Proteomes" id="UP001345013">
    <property type="component" value="Unassembled WGS sequence"/>
</dbReference>
<feature type="compositionally biased region" description="Basic and acidic residues" evidence="5">
    <location>
        <begin position="533"/>
        <end position="554"/>
    </location>
</feature>
<dbReference type="Pfam" id="PF07690">
    <property type="entry name" value="MFS_1"/>
    <property type="match status" value="1"/>
</dbReference>
<feature type="compositionally biased region" description="Basic and acidic residues" evidence="5">
    <location>
        <begin position="378"/>
        <end position="387"/>
    </location>
</feature>
<evidence type="ECO:0000256" key="1">
    <source>
        <dbReference type="ARBA" id="ARBA00004141"/>
    </source>
</evidence>
<feature type="transmembrane region" description="Helical" evidence="6">
    <location>
        <begin position="406"/>
        <end position="425"/>
    </location>
</feature>